<comment type="caution">
    <text evidence="2">The sequence shown here is derived from an EMBL/GenBank/DDBJ whole genome shotgun (WGS) entry which is preliminary data.</text>
</comment>
<dbReference type="RefSeq" id="WP_179552442.1">
    <property type="nucleotide sequence ID" value="NZ_JACCFI010000001.1"/>
</dbReference>
<dbReference type="Pfam" id="PF11255">
    <property type="entry name" value="DUF3054"/>
    <property type="match status" value="1"/>
</dbReference>
<accession>A0A852X9Z1</accession>
<dbReference type="AlphaFoldDB" id="A0A852X9Z1"/>
<proteinExistence type="predicted"/>
<evidence type="ECO:0000256" key="1">
    <source>
        <dbReference type="SAM" id="Phobius"/>
    </source>
</evidence>
<feature type="transmembrane region" description="Helical" evidence="1">
    <location>
        <begin position="97"/>
        <end position="118"/>
    </location>
</feature>
<sequence>MTQPSNHRTGTIAIAAVLDAVLVVVFVSIGRSSHAEGLDLAGIAGTAWPFIVALAAGWLVARAWRHPLAVWPTGVIVWAVTVAGGMVLRAVSGQGTQLAFIIVATLTLAAFLLGWRLIAMLATRRRGVDAGVDAGGVAAAGAPAEAGADSIDAPRADPA</sequence>
<keyword evidence="1" id="KW-0812">Transmembrane</keyword>
<evidence type="ECO:0000313" key="2">
    <source>
        <dbReference type="EMBL" id="NYG22665.1"/>
    </source>
</evidence>
<reference evidence="2 3" key="1">
    <citation type="submission" date="2020-07" db="EMBL/GenBank/DDBJ databases">
        <title>Sequencing the genomes of 1000 actinobacteria strains.</title>
        <authorList>
            <person name="Klenk H.-P."/>
        </authorList>
    </citation>
    <scope>NUCLEOTIDE SEQUENCE [LARGE SCALE GENOMIC DNA]</scope>
    <source>
        <strain evidence="2 3">DSM 8598</strain>
    </source>
</reference>
<feature type="transmembrane region" description="Helical" evidence="1">
    <location>
        <begin position="41"/>
        <end position="61"/>
    </location>
</feature>
<evidence type="ECO:0008006" key="4">
    <source>
        <dbReference type="Google" id="ProtNLM"/>
    </source>
</evidence>
<feature type="transmembrane region" description="Helical" evidence="1">
    <location>
        <begin position="68"/>
        <end position="91"/>
    </location>
</feature>
<evidence type="ECO:0000313" key="3">
    <source>
        <dbReference type="Proteomes" id="UP000549066"/>
    </source>
</evidence>
<name>A0A852X9Z1_9MICO</name>
<feature type="transmembrane region" description="Helical" evidence="1">
    <location>
        <begin position="12"/>
        <end position="29"/>
    </location>
</feature>
<keyword evidence="1" id="KW-0472">Membrane</keyword>
<protein>
    <recommendedName>
        <fullName evidence="4">DUF3054 domain-containing protein</fullName>
    </recommendedName>
</protein>
<keyword evidence="1" id="KW-1133">Transmembrane helix</keyword>
<organism evidence="2 3">
    <name type="scientific">Agromyces hippuratus</name>
    <dbReference type="NCBI Taxonomy" id="286438"/>
    <lineage>
        <taxon>Bacteria</taxon>
        <taxon>Bacillati</taxon>
        <taxon>Actinomycetota</taxon>
        <taxon>Actinomycetes</taxon>
        <taxon>Micrococcales</taxon>
        <taxon>Microbacteriaceae</taxon>
        <taxon>Agromyces</taxon>
    </lineage>
</organism>
<dbReference type="InterPro" id="IPR021414">
    <property type="entry name" value="DUF3054"/>
</dbReference>
<dbReference type="EMBL" id="JACCFI010000001">
    <property type="protein sequence ID" value="NYG22665.1"/>
    <property type="molecule type" value="Genomic_DNA"/>
</dbReference>
<gene>
    <name evidence="2" type="ORF">BJY17_003412</name>
</gene>
<dbReference type="Proteomes" id="UP000549066">
    <property type="component" value="Unassembled WGS sequence"/>
</dbReference>
<keyword evidence="3" id="KW-1185">Reference proteome</keyword>